<proteinExistence type="predicted"/>
<feature type="region of interest" description="Disordered" evidence="1">
    <location>
        <begin position="1"/>
        <end position="33"/>
    </location>
</feature>
<evidence type="ECO:0000313" key="3">
    <source>
        <dbReference type="Proteomes" id="UP000011096"/>
    </source>
</evidence>
<protein>
    <submittedName>
        <fullName evidence="2">Uncharacterized protein</fullName>
    </submittedName>
</protein>
<dbReference type="EMBL" id="ANPB02000006">
    <property type="protein sequence ID" value="KAF4480554.1"/>
    <property type="molecule type" value="Genomic_DNA"/>
</dbReference>
<dbReference type="InParanoid" id="A0A7J6ITZ5"/>
<evidence type="ECO:0000256" key="1">
    <source>
        <dbReference type="SAM" id="MobiDB-lite"/>
    </source>
</evidence>
<evidence type="ECO:0000313" key="2">
    <source>
        <dbReference type="EMBL" id="KAF4480554.1"/>
    </source>
</evidence>
<accession>A0A7J6ITZ5</accession>
<sequence>MSEDTAENSITGEDNITAEDETGSQTKRVAEKSSIVQLDPTYTVLLPLITSAGRKPKTLTIRQAERGIDGGPMHFDQYRGLF</sequence>
<comment type="caution">
    <text evidence="2">The sequence shown here is derived from an EMBL/GenBank/DDBJ whole genome shotgun (WGS) entry which is preliminary data.</text>
</comment>
<organism evidence="2 3">
    <name type="scientific">Colletotrichum fructicola (strain Nara gc5)</name>
    <name type="common">Anthracnose fungus</name>
    <name type="synonym">Colletotrichum gloeosporioides (strain Nara gc5)</name>
    <dbReference type="NCBI Taxonomy" id="1213859"/>
    <lineage>
        <taxon>Eukaryota</taxon>
        <taxon>Fungi</taxon>
        <taxon>Dikarya</taxon>
        <taxon>Ascomycota</taxon>
        <taxon>Pezizomycotina</taxon>
        <taxon>Sordariomycetes</taxon>
        <taxon>Hypocreomycetidae</taxon>
        <taxon>Glomerellales</taxon>
        <taxon>Glomerellaceae</taxon>
        <taxon>Colletotrichum</taxon>
        <taxon>Colletotrichum gloeosporioides species complex</taxon>
    </lineage>
</organism>
<keyword evidence="3" id="KW-1185">Reference proteome</keyword>
<dbReference type="RefSeq" id="XP_031892589.1">
    <property type="nucleotide sequence ID" value="XM_032021276.1"/>
</dbReference>
<reference evidence="2 3" key="1">
    <citation type="submission" date="2012-08" db="EMBL/GenBank/DDBJ databases">
        <authorList>
            <person name="Gan P.H.P."/>
            <person name="Ikeda K."/>
            <person name="Irieda H."/>
            <person name="Narusaka M."/>
            <person name="O'Connell R.J."/>
            <person name="Narusaka Y."/>
            <person name="Takano Y."/>
            <person name="Kubo Y."/>
            <person name="Shirasu K."/>
        </authorList>
    </citation>
    <scope>NUCLEOTIDE SEQUENCE [LARGE SCALE GENOMIC DNA]</scope>
    <source>
        <strain evidence="2 3">Nara gc5</strain>
    </source>
</reference>
<dbReference type="AlphaFoldDB" id="A0A7J6ITZ5"/>
<name>A0A7J6ITZ5_COLFN</name>
<dbReference type="GeneID" id="43605482"/>
<dbReference type="Proteomes" id="UP000011096">
    <property type="component" value="Unassembled WGS sequence"/>
</dbReference>
<reference evidence="2 3" key="2">
    <citation type="submission" date="2020-04" db="EMBL/GenBank/DDBJ databases">
        <title>Genome sequencing and assembly of multiple isolates from the Colletotrichum gloeosporioides species complex.</title>
        <authorList>
            <person name="Gan P."/>
            <person name="Shirasu K."/>
        </authorList>
    </citation>
    <scope>NUCLEOTIDE SEQUENCE [LARGE SCALE GENOMIC DNA]</scope>
    <source>
        <strain evidence="2 3">Nara gc5</strain>
    </source>
</reference>
<gene>
    <name evidence="2" type="ORF">CGGC5_v010810</name>
</gene>